<evidence type="ECO:0000313" key="3">
    <source>
        <dbReference type="Proteomes" id="UP000011778"/>
    </source>
</evidence>
<dbReference type="GO" id="GO:0016758">
    <property type="term" value="F:hexosyltransferase activity"/>
    <property type="evidence" value="ECO:0007669"/>
    <property type="project" value="UniProtKB-ARBA"/>
</dbReference>
<dbReference type="SUPFAM" id="SSF53448">
    <property type="entry name" value="Nucleotide-diphospho-sugar transferases"/>
    <property type="match status" value="1"/>
</dbReference>
<dbReference type="InterPro" id="IPR029044">
    <property type="entry name" value="Nucleotide-diphossugar_trans"/>
</dbReference>
<evidence type="ECO:0000313" key="2">
    <source>
        <dbReference type="EMBL" id="EMG23574.1"/>
    </source>
</evidence>
<evidence type="ECO:0000259" key="1">
    <source>
        <dbReference type="Pfam" id="PF00535"/>
    </source>
</evidence>
<gene>
    <name evidence="2" type="ORF">LEP1GSC150_1319</name>
</gene>
<keyword evidence="2" id="KW-0808">Transferase</keyword>
<sequence length="116" mass="13571">MVDSVTSQSYTNWELILIDDASPDENPGNYLKERSKTDSRILYFRLNKNGGISLTTQKAFEYSKGEYIAFLDHDDRLSKNALSIVVKTLQEEKIDLNFFIQTKSFNLKFQEFFHFL</sequence>
<accession>M3HH00</accession>
<reference evidence="2 3" key="1">
    <citation type="submission" date="2013-02" db="EMBL/GenBank/DDBJ databases">
        <authorList>
            <person name="Harkins D.M."/>
            <person name="Durkin A.S."/>
            <person name="Brinkac L.M."/>
            <person name="Haft D.H."/>
            <person name="Selengut J.D."/>
            <person name="Sanka R."/>
            <person name="DePew J."/>
            <person name="Purushe J."/>
            <person name="Tulsiani S.M."/>
            <person name="Graham G.C."/>
            <person name="Burns M.-A."/>
            <person name="Dohnt M.F."/>
            <person name="Smythe L.D."/>
            <person name="McKay D.B."/>
            <person name="Craig S.B."/>
            <person name="Vinetz J.M."/>
            <person name="Sutton G.G."/>
            <person name="Nierman W.C."/>
            <person name="Fouts D.E."/>
        </authorList>
    </citation>
    <scope>NUCLEOTIDE SEQUENCE [LARGE SCALE GENOMIC DNA]</scope>
    <source>
        <strain evidence="2 3">LT2050</strain>
    </source>
</reference>
<protein>
    <submittedName>
        <fullName evidence="2">Glycosyltransferase-like protein, family 2 domain protein</fullName>
    </submittedName>
</protein>
<dbReference type="Gene3D" id="3.90.550.10">
    <property type="entry name" value="Spore Coat Polysaccharide Biosynthesis Protein SpsA, Chain A"/>
    <property type="match status" value="1"/>
</dbReference>
<dbReference type="Pfam" id="PF00535">
    <property type="entry name" value="Glycos_transf_2"/>
    <property type="match status" value="1"/>
</dbReference>
<dbReference type="Proteomes" id="UP000011778">
    <property type="component" value="Unassembled WGS sequence"/>
</dbReference>
<comment type="caution">
    <text evidence="2">The sequence shown here is derived from an EMBL/GenBank/DDBJ whole genome shotgun (WGS) entry which is preliminary data.</text>
</comment>
<name>M3HH00_LEPIT</name>
<dbReference type="InterPro" id="IPR001173">
    <property type="entry name" value="Glyco_trans_2-like"/>
</dbReference>
<dbReference type="PANTHER" id="PTHR22916">
    <property type="entry name" value="GLYCOSYLTRANSFERASE"/>
    <property type="match status" value="1"/>
</dbReference>
<dbReference type="EMBL" id="AFMD02000089">
    <property type="protein sequence ID" value="EMG23574.1"/>
    <property type="molecule type" value="Genomic_DNA"/>
</dbReference>
<proteinExistence type="predicted"/>
<dbReference type="AlphaFoldDB" id="M3HH00"/>
<feature type="domain" description="Glycosyltransferase 2-like" evidence="1">
    <location>
        <begin position="2"/>
        <end position="99"/>
    </location>
</feature>
<organism evidence="2 3">
    <name type="scientific">Leptospira interrogans serovar Copenhageni str. LT2050</name>
    <dbReference type="NCBI Taxonomy" id="1001598"/>
    <lineage>
        <taxon>Bacteria</taxon>
        <taxon>Pseudomonadati</taxon>
        <taxon>Spirochaetota</taxon>
        <taxon>Spirochaetia</taxon>
        <taxon>Leptospirales</taxon>
        <taxon>Leptospiraceae</taxon>
        <taxon>Leptospira</taxon>
    </lineage>
</organism>
<dbReference type="PANTHER" id="PTHR22916:SF3">
    <property type="entry name" value="UDP-GLCNAC:BETAGAL BETA-1,3-N-ACETYLGLUCOSAMINYLTRANSFERASE-LIKE PROTEIN 1"/>
    <property type="match status" value="1"/>
</dbReference>